<evidence type="ECO:0000313" key="2">
    <source>
        <dbReference type="Proteomes" id="UP000276133"/>
    </source>
</evidence>
<reference evidence="1 2" key="1">
    <citation type="journal article" date="2018" name="Sci. Rep.">
        <title>Genomic signatures of local adaptation to the degree of environmental predictability in rotifers.</title>
        <authorList>
            <person name="Franch-Gras L."/>
            <person name="Hahn C."/>
            <person name="Garcia-Roger E.M."/>
            <person name="Carmona M.J."/>
            <person name="Serra M."/>
            <person name="Gomez A."/>
        </authorList>
    </citation>
    <scope>NUCLEOTIDE SEQUENCE [LARGE SCALE GENOMIC DNA]</scope>
    <source>
        <strain evidence="1">HYR1</strain>
    </source>
</reference>
<name>A0A3M7PL77_BRAPC</name>
<gene>
    <name evidence="1" type="ORF">BpHYR1_032125</name>
</gene>
<evidence type="ECO:0000313" key="1">
    <source>
        <dbReference type="EMBL" id="RMZ99743.1"/>
    </source>
</evidence>
<keyword evidence="2" id="KW-1185">Reference proteome</keyword>
<organism evidence="1 2">
    <name type="scientific">Brachionus plicatilis</name>
    <name type="common">Marine rotifer</name>
    <name type="synonym">Brachionus muelleri</name>
    <dbReference type="NCBI Taxonomy" id="10195"/>
    <lineage>
        <taxon>Eukaryota</taxon>
        <taxon>Metazoa</taxon>
        <taxon>Spiralia</taxon>
        <taxon>Gnathifera</taxon>
        <taxon>Rotifera</taxon>
        <taxon>Eurotatoria</taxon>
        <taxon>Monogononta</taxon>
        <taxon>Pseudotrocha</taxon>
        <taxon>Ploima</taxon>
        <taxon>Brachionidae</taxon>
        <taxon>Brachionus</taxon>
    </lineage>
</organism>
<dbReference type="EMBL" id="REGN01010077">
    <property type="protein sequence ID" value="RMZ99743.1"/>
    <property type="molecule type" value="Genomic_DNA"/>
</dbReference>
<comment type="caution">
    <text evidence="1">The sequence shown here is derived from an EMBL/GenBank/DDBJ whole genome shotgun (WGS) entry which is preliminary data.</text>
</comment>
<accession>A0A3M7PL77</accession>
<sequence length="63" mass="7293">MQNQCKFMVKINTAIIGDGNLIHYIFCRSMLLRGFVKFIQNLFRDCDMVQSCINYQGLLISAN</sequence>
<dbReference type="Proteomes" id="UP000276133">
    <property type="component" value="Unassembled WGS sequence"/>
</dbReference>
<protein>
    <submittedName>
        <fullName evidence="1">Uncharacterized protein</fullName>
    </submittedName>
</protein>
<proteinExistence type="predicted"/>
<dbReference type="AlphaFoldDB" id="A0A3M7PL77"/>